<accession>A0AA41MCB1</accession>
<feature type="repeat" description="TPR" evidence="13">
    <location>
        <begin position="1090"/>
        <end position="1123"/>
    </location>
</feature>
<feature type="chain" id="PRO_5041470651" description="Trafficking protein particle complex subunit 12" evidence="16">
    <location>
        <begin position="26"/>
        <end position="1205"/>
    </location>
</feature>
<keyword evidence="16" id="KW-0732">Signal</keyword>
<feature type="region of interest" description="Disordered" evidence="15">
    <location>
        <begin position="371"/>
        <end position="662"/>
    </location>
</feature>
<proteinExistence type="predicted"/>
<evidence type="ECO:0000256" key="9">
    <source>
        <dbReference type="ARBA" id="ARBA00058339"/>
    </source>
</evidence>
<dbReference type="SMART" id="SM00028">
    <property type="entry name" value="TPR"/>
    <property type="match status" value="4"/>
</dbReference>
<evidence type="ECO:0000256" key="12">
    <source>
        <dbReference type="ARBA" id="ARBA00081147"/>
    </source>
</evidence>
<dbReference type="GO" id="GO:0005793">
    <property type="term" value="C:endoplasmic reticulum-Golgi intermediate compartment"/>
    <property type="evidence" value="ECO:0007669"/>
    <property type="project" value="UniProtKB-SubCell"/>
</dbReference>
<evidence type="ECO:0000256" key="3">
    <source>
        <dbReference type="ARBA" id="ARBA00022448"/>
    </source>
</evidence>
<feature type="signal peptide" evidence="16">
    <location>
        <begin position="1"/>
        <end position="25"/>
    </location>
</feature>
<comment type="function">
    <text evidence="9">Component of the TRAPP complex, which is involved in endoplasmic reticulum to Golgi apparatus trafficking at a very early stage. Also plays a role in chromosome congression, kinetochore assembly and stability and controls the recruitment of CENPE to the kinetochores.</text>
</comment>
<dbReference type="PANTHER" id="PTHR21581">
    <property type="entry name" value="D-ALANYL-D-ALANINE CARBOXYPEPTIDASE"/>
    <property type="match status" value="1"/>
</dbReference>
<evidence type="ECO:0000256" key="14">
    <source>
        <dbReference type="SAM" id="Coils"/>
    </source>
</evidence>
<dbReference type="PROSITE" id="PS50005">
    <property type="entry name" value="TPR"/>
    <property type="match status" value="1"/>
</dbReference>
<dbReference type="InterPro" id="IPR011990">
    <property type="entry name" value="TPR-like_helical_dom_sf"/>
</dbReference>
<dbReference type="GO" id="GO:0016192">
    <property type="term" value="P:vesicle-mediated transport"/>
    <property type="evidence" value="ECO:0007669"/>
    <property type="project" value="UniProtKB-KW"/>
</dbReference>
<feature type="compositionally biased region" description="Polar residues" evidence="15">
    <location>
        <begin position="273"/>
        <end position="293"/>
    </location>
</feature>
<keyword evidence="3" id="KW-0813">Transport</keyword>
<feature type="compositionally biased region" description="Basic and acidic residues" evidence="15">
    <location>
        <begin position="238"/>
        <end position="250"/>
    </location>
</feature>
<feature type="compositionally biased region" description="Basic and acidic residues" evidence="15">
    <location>
        <begin position="514"/>
        <end position="526"/>
    </location>
</feature>
<evidence type="ECO:0000256" key="7">
    <source>
        <dbReference type="ARBA" id="ARBA00022892"/>
    </source>
</evidence>
<evidence type="ECO:0000256" key="2">
    <source>
        <dbReference type="ARBA" id="ARBA00004399"/>
    </source>
</evidence>
<feature type="coiled-coil region" evidence="14">
    <location>
        <begin position="1069"/>
        <end position="1096"/>
    </location>
</feature>
<feature type="compositionally biased region" description="Basic and acidic residues" evidence="15">
    <location>
        <begin position="319"/>
        <end position="337"/>
    </location>
</feature>
<keyword evidence="7" id="KW-0931">ER-Golgi transport</keyword>
<evidence type="ECO:0000256" key="1">
    <source>
        <dbReference type="ARBA" id="ARBA00004123"/>
    </source>
</evidence>
<evidence type="ECO:0000313" key="18">
    <source>
        <dbReference type="Proteomes" id="UP001166674"/>
    </source>
</evidence>
<keyword evidence="4" id="KW-0597">Phosphoprotein</keyword>
<dbReference type="InterPro" id="IPR019734">
    <property type="entry name" value="TPR_rpt"/>
</dbReference>
<evidence type="ECO:0000256" key="6">
    <source>
        <dbReference type="ARBA" id="ARBA00022803"/>
    </source>
</evidence>
<feature type="region of interest" description="Disordered" evidence="15">
    <location>
        <begin position="59"/>
        <end position="163"/>
    </location>
</feature>
<feature type="compositionally biased region" description="Basic and acidic residues" evidence="15">
    <location>
        <begin position="409"/>
        <end position="419"/>
    </location>
</feature>
<feature type="compositionally biased region" description="Polar residues" evidence="15">
    <location>
        <begin position="614"/>
        <end position="623"/>
    </location>
</feature>
<dbReference type="EMBL" id="JAATJV010134435">
    <property type="protein sequence ID" value="MBZ3869291.1"/>
    <property type="molecule type" value="Genomic_DNA"/>
</dbReference>
<dbReference type="AlphaFoldDB" id="A0AA41MCB1"/>
<dbReference type="FunFam" id="1.25.40.10:FF:000170">
    <property type="entry name" value="Trafficking protein particle complex subunit 12"/>
    <property type="match status" value="1"/>
</dbReference>
<evidence type="ECO:0000256" key="16">
    <source>
        <dbReference type="SAM" id="SignalP"/>
    </source>
</evidence>
<feature type="region of interest" description="Disordered" evidence="15">
    <location>
        <begin position="693"/>
        <end position="745"/>
    </location>
</feature>
<protein>
    <recommendedName>
        <fullName evidence="11">Trafficking protein particle complex subunit 12</fullName>
    </recommendedName>
    <alternativeName>
        <fullName evidence="12">Tetratricopeptide repeat protein 15</fullName>
    </alternativeName>
</protein>
<keyword evidence="18" id="KW-1185">Reference proteome</keyword>
<feature type="region of interest" description="Disordered" evidence="15">
    <location>
        <begin position="201"/>
        <end position="337"/>
    </location>
</feature>
<keyword evidence="5" id="KW-0677">Repeat</keyword>
<evidence type="ECO:0000256" key="13">
    <source>
        <dbReference type="PROSITE-ProRule" id="PRU00339"/>
    </source>
</evidence>
<organism evidence="17 18">
    <name type="scientific">Sciurus carolinensis</name>
    <name type="common">Eastern gray squirrel</name>
    <dbReference type="NCBI Taxonomy" id="30640"/>
    <lineage>
        <taxon>Eukaryota</taxon>
        <taxon>Metazoa</taxon>
        <taxon>Chordata</taxon>
        <taxon>Craniata</taxon>
        <taxon>Vertebrata</taxon>
        <taxon>Euteleostomi</taxon>
        <taxon>Mammalia</taxon>
        <taxon>Eutheria</taxon>
        <taxon>Euarchontoglires</taxon>
        <taxon>Glires</taxon>
        <taxon>Rodentia</taxon>
        <taxon>Sciuromorpha</taxon>
        <taxon>Sciuridae</taxon>
        <taxon>Sciurinae</taxon>
        <taxon>Sciurini</taxon>
        <taxon>Sciurus</taxon>
    </lineage>
</organism>
<feature type="compositionally biased region" description="Basic and acidic residues" evidence="15">
    <location>
        <begin position="469"/>
        <end position="482"/>
    </location>
</feature>
<feature type="compositionally biased region" description="Low complexity" evidence="15">
    <location>
        <begin position="640"/>
        <end position="662"/>
    </location>
</feature>
<dbReference type="Gene3D" id="1.25.40.10">
    <property type="entry name" value="Tetratricopeptide repeat domain"/>
    <property type="match status" value="1"/>
</dbReference>
<evidence type="ECO:0000256" key="15">
    <source>
        <dbReference type="SAM" id="MobiDB-lite"/>
    </source>
</evidence>
<name>A0AA41MCB1_SCICA</name>
<evidence type="ECO:0000256" key="8">
    <source>
        <dbReference type="ARBA" id="ARBA00023242"/>
    </source>
</evidence>
<comment type="subcellular location">
    <subcellularLocation>
        <location evidence="2">Endoplasmic reticulum-Golgi intermediate compartment</location>
    </subcellularLocation>
    <subcellularLocation>
        <location evidence="1">Nucleus</location>
    </subcellularLocation>
</comment>
<evidence type="ECO:0000256" key="4">
    <source>
        <dbReference type="ARBA" id="ARBA00022553"/>
    </source>
</evidence>
<comment type="caution">
    <text evidence="17">The sequence shown here is derived from an EMBL/GenBank/DDBJ whole genome shotgun (WGS) entry which is preliminary data.</text>
</comment>
<keyword evidence="14" id="KW-0175">Coiled coil</keyword>
<dbReference type="Pfam" id="PF14559">
    <property type="entry name" value="TPR_19"/>
    <property type="match status" value="1"/>
</dbReference>
<sequence>MPLPLLSTTFHMALVGWSALGSGAAVPSKSIIRNQHWNNAGLLQEVHLMTELSTCEPGTAMAAPEPLESPEPSSGCQVNGFPQAAPHGQLCPPEHPGREPRPRATPKLCFHPPDPQRQPTEQLRAPDHTSLCASRTLAPPSAGTVKGSRLGSAGDHPPLATTAMRSHDPITVGVGHPGVVSEALITQFLSLRTAAKPICAVQGAEGPPKSGRAGRGKGGEAGRPAALKQQPFPRTRGLRLDQEAVVRARDSAPSQRTPGSRHGAALGRRAAVSSASQPTALVSGDSVNKTPTTERAAVPTAGRAPPEPRRPSTCTSDEDMCRHEGQGPPKEHSSDTDCQHPLWCGHQGTGDRKCGAGDRKRGFLNWACAEADAPRTRRRGSRESHRLLPDPAVHGRPLPGPGRAAGDMENAKDGDHSVTEESPAAQAGAESIAKQAPPEQQAQLLYPEETIDLGGDEFGSEENETVSEDSNHFADKLNEHMMESVLISDSPNNSEDDVGDLGCLQDVVEPVEGSTDHRLDSNTTEKEEVDALSNDSETDGDDTPRDVSDMTPDSRASLKEDSTREDVKGRSSLGNAGAEELMPGGESADPEEQGSDLSSSQSSSRDEPVPVCTIFSQSNSAPSQPHLFLHDGFESQMVKSPSFSSASETSAKTPPQVVQPSPSLSKFFGDTINANSLASDFFDSFTTSTFISVSNPNAGSSVPEKLSSLTAPTGEESPDSADPSYSAGMARSESGVSTASLEIPESPKPFSQIQTVFAGSDDPFATALSMSEMDRRNDAWIPSQGTRDVLISVATQQCSTVFIDKENLTMPGLKFDNIQGDAVKDLMLRFLGEKAAAKRQVLNASSVEQSFLGLKQLISCRNWRAAVDLCGRLLTAHGQGYGKSGLPTSHTADSLQLWFVRLALLVKLGLFQNAEVEFEPFKSLDQPDLYYEYYPHVYPGRRGSMVPFSMRILHAELQQYLGHPQESLDRLHRVKTVCSKILANLEQGLAEDGGSSSVTPESRQASIQLWRSRLGRVLYSMANCLLLMKDYVLAVDAYRAVIRYYPEQEPQLLSGIGRILLQIGDIKTAEKYFQDVEKVTQKLDGLQGKIMVLMNRAFLHLGQNDFAEAHRFFTEILRIEPTNAVANNNTAVCLLYLGKLKDSLRQLEAMVQQDPRHYLHESVLFNLTTMYELESSRSMQKKQSLLEAVAGKEGDSFNTQCLKLA</sequence>
<dbReference type="GO" id="GO:0005794">
    <property type="term" value="C:Golgi apparatus"/>
    <property type="evidence" value="ECO:0007669"/>
    <property type="project" value="TreeGrafter"/>
</dbReference>
<comment type="subunit">
    <text evidence="10">Component of the multisubunit TRAPP (transport protein particle) complex, which includes at least TRAPPC2, TRAPPC2L, TRAPPC3, TRAPPC3L, TRAPPC4, TRAPPC5, TRAPPC8, TRAPPC9, TRAPPC10, TRAPPC11 and TRAPPC12. Interacts with CENPE.</text>
</comment>
<feature type="compositionally biased region" description="Acidic residues" evidence="15">
    <location>
        <begin position="449"/>
        <end position="467"/>
    </location>
</feature>
<evidence type="ECO:0000313" key="17">
    <source>
        <dbReference type="EMBL" id="MBZ3869291.1"/>
    </source>
</evidence>
<dbReference type="GO" id="GO:0005634">
    <property type="term" value="C:nucleus"/>
    <property type="evidence" value="ECO:0007669"/>
    <property type="project" value="UniProtKB-SubCell"/>
</dbReference>
<evidence type="ECO:0000256" key="5">
    <source>
        <dbReference type="ARBA" id="ARBA00022737"/>
    </source>
</evidence>
<dbReference type="GO" id="GO:0030008">
    <property type="term" value="C:TRAPP complex"/>
    <property type="evidence" value="ECO:0007669"/>
    <property type="project" value="TreeGrafter"/>
</dbReference>
<gene>
    <name evidence="17" type="ORF">SUZIE_102205</name>
</gene>
<dbReference type="Pfam" id="PF13174">
    <property type="entry name" value="TPR_6"/>
    <property type="match status" value="1"/>
</dbReference>
<dbReference type="Proteomes" id="UP001166674">
    <property type="component" value="Unassembled WGS sequence"/>
</dbReference>
<evidence type="ECO:0000256" key="11">
    <source>
        <dbReference type="ARBA" id="ARBA00074587"/>
    </source>
</evidence>
<dbReference type="SUPFAM" id="SSF48452">
    <property type="entry name" value="TPR-like"/>
    <property type="match status" value="1"/>
</dbReference>
<keyword evidence="6 13" id="KW-0802">TPR repeat</keyword>
<evidence type="ECO:0000256" key="10">
    <source>
        <dbReference type="ARBA" id="ARBA00066258"/>
    </source>
</evidence>
<feature type="compositionally biased region" description="Basic and acidic residues" evidence="15">
    <location>
        <begin position="556"/>
        <end position="569"/>
    </location>
</feature>
<feature type="compositionally biased region" description="Low complexity" evidence="15">
    <location>
        <begin position="64"/>
        <end position="74"/>
    </location>
</feature>
<dbReference type="PANTHER" id="PTHR21581:SF6">
    <property type="entry name" value="TRAFFICKING PROTEIN PARTICLE COMPLEX SUBUNIT 12"/>
    <property type="match status" value="1"/>
</dbReference>
<feature type="compositionally biased region" description="Low complexity" evidence="15">
    <location>
        <begin position="395"/>
        <end position="405"/>
    </location>
</feature>
<reference evidence="17" key="1">
    <citation type="submission" date="2020-03" db="EMBL/GenBank/DDBJ databases">
        <title>Studies in the Genomics of Life Span.</title>
        <authorList>
            <person name="Glass D."/>
        </authorList>
    </citation>
    <scope>NUCLEOTIDE SEQUENCE</scope>
    <source>
        <strain evidence="17">SUZIE</strain>
        <tissue evidence="17">Muscle</tissue>
    </source>
</reference>
<keyword evidence="8" id="KW-0539">Nucleus</keyword>